<evidence type="ECO:0000313" key="7">
    <source>
        <dbReference type="EMBL" id="TDE42686.1"/>
    </source>
</evidence>
<keyword evidence="3" id="KW-0520">NAD</keyword>
<dbReference type="CDD" id="cd12183">
    <property type="entry name" value="LDH_like_2"/>
    <property type="match status" value="1"/>
</dbReference>
<gene>
    <name evidence="7" type="ORF">E0I26_12535</name>
</gene>
<dbReference type="InterPro" id="IPR006139">
    <property type="entry name" value="D-isomer_2_OHA_DH_cat_dom"/>
</dbReference>
<dbReference type="PANTHER" id="PTHR43026:SF1">
    <property type="entry name" value="2-HYDROXYACID DEHYDROGENASE HOMOLOG 1-RELATED"/>
    <property type="match status" value="1"/>
</dbReference>
<sequence>MKVLVYSIFGFDKAFLEKAAHGNHELVFTEQPLNESTVHLAKGFDAVSLFTSDDASEAVLQKLYTCGIKYIALRSVGYDHVDLARAKSLAIKVANVPAYSPYAIAELAVALLLALNRKLVLGQTLMQIGDYRLDHLVGFDLHGKTIGIVGTGKIGAAFARIMHGFGCEILAFDIEENKELMDEIPITYVSLEDLCATADVISVHYLLNGATNHLFNKSTFALMKKGVIFINTARGGIVNTKDLLEAIENKTIGAAGLDVYEKEKPIFFQDHTDSPIHDNLFLKLRSHPNVMITGHQGFLTNEALEGIAHTTIANLNAWTYNGISGNEINNF</sequence>
<name>A0A4R5F4N5_9FLAO</name>
<reference evidence="7 8" key="1">
    <citation type="submission" date="2019-03" db="EMBL/GenBank/DDBJ databases">
        <title>Novel species of Flavobacterium.</title>
        <authorList>
            <person name="Liu Q."/>
            <person name="Xin Y.-H."/>
        </authorList>
    </citation>
    <scope>NUCLEOTIDE SEQUENCE [LARGE SCALE GENOMIC DNA]</scope>
    <source>
        <strain evidence="7 8">LB3P52</strain>
    </source>
</reference>
<dbReference type="PROSITE" id="PS00065">
    <property type="entry name" value="D_2_HYDROXYACID_DH_1"/>
    <property type="match status" value="1"/>
</dbReference>
<dbReference type="SUPFAM" id="SSF52283">
    <property type="entry name" value="Formate/glycerate dehydrogenase catalytic domain-like"/>
    <property type="match status" value="1"/>
</dbReference>
<dbReference type="PANTHER" id="PTHR43026">
    <property type="entry name" value="2-HYDROXYACID DEHYDROGENASE HOMOLOG 1-RELATED"/>
    <property type="match status" value="1"/>
</dbReference>
<feature type="domain" description="D-isomer specific 2-hydroxyacid dehydrogenase catalytic" evidence="5">
    <location>
        <begin position="14"/>
        <end position="329"/>
    </location>
</feature>
<evidence type="ECO:0000259" key="6">
    <source>
        <dbReference type="Pfam" id="PF02826"/>
    </source>
</evidence>
<evidence type="ECO:0000256" key="4">
    <source>
        <dbReference type="RuleBase" id="RU003719"/>
    </source>
</evidence>
<evidence type="ECO:0000256" key="3">
    <source>
        <dbReference type="ARBA" id="ARBA00023027"/>
    </source>
</evidence>
<evidence type="ECO:0000313" key="8">
    <source>
        <dbReference type="Proteomes" id="UP000294814"/>
    </source>
</evidence>
<dbReference type="InterPro" id="IPR006140">
    <property type="entry name" value="D-isomer_DH_NAD-bd"/>
</dbReference>
<evidence type="ECO:0000259" key="5">
    <source>
        <dbReference type="Pfam" id="PF00389"/>
    </source>
</evidence>
<dbReference type="Pfam" id="PF02826">
    <property type="entry name" value="2-Hacid_dh_C"/>
    <property type="match status" value="1"/>
</dbReference>
<dbReference type="GO" id="GO:0016616">
    <property type="term" value="F:oxidoreductase activity, acting on the CH-OH group of donors, NAD or NADP as acceptor"/>
    <property type="evidence" value="ECO:0007669"/>
    <property type="project" value="InterPro"/>
</dbReference>
<dbReference type="InterPro" id="IPR036291">
    <property type="entry name" value="NAD(P)-bd_dom_sf"/>
</dbReference>
<dbReference type="Pfam" id="PF00389">
    <property type="entry name" value="2-Hacid_dh"/>
    <property type="match status" value="1"/>
</dbReference>
<dbReference type="PROSITE" id="PS00671">
    <property type="entry name" value="D_2_HYDROXYACID_DH_3"/>
    <property type="match status" value="1"/>
</dbReference>
<dbReference type="AlphaFoldDB" id="A0A4R5F4N5"/>
<comment type="caution">
    <text evidence="7">The sequence shown here is derived from an EMBL/GenBank/DDBJ whole genome shotgun (WGS) entry which is preliminary data.</text>
</comment>
<keyword evidence="2 4" id="KW-0560">Oxidoreductase</keyword>
<accession>A0A4R5F4N5</accession>
<feature type="domain" description="D-isomer specific 2-hydroxyacid dehydrogenase NAD-binding" evidence="6">
    <location>
        <begin position="109"/>
        <end position="297"/>
    </location>
</feature>
<evidence type="ECO:0000256" key="2">
    <source>
        <dbReference type="ARBA" id="ARBA00023002"/>
    </source>
</evidence>
<evidence type="ECO:0000256" key="1">
    <source>
        <dbReference type="ARBA" id="ARBA00005854"/>
    </source>
</evidence>
<dbReference type="InterPro" id="IPR029753">
    <property type="entry name" value="D-isomer_DH_CS"/>
</dbReference>
<organism evidence="7 8">
    <name type="scientific">Flavobacterium rhamnosiphilum</name>
    <dbReference type="NCBI Taxonomy" id="2541724"/>
    <lineage>
        <taxon>Bacteria</taxon>
        <taxon>Pseudomonadati</taxon>
        <taxon>Bacteroidota</taxon>
        <taxon>Flavobacteriia</taxon>
        <taxon>Flavobacteriales</taxon>
        <taxon>Flavobacteriaceae</taxon>
        <taxon>Flavobacterium</taxon>
    </lineage>
</organism>
<dbReference type="Proteomes" id="UP000294814">
    <property type="component" value="Unassembled WGS sequence"/>
</dbReference>
<dbReference type="InterPro" id="IPR058205">
    <property type="entry name" value="D-LDH-like"/>
</dbReference>
<dbReference type="RefSeq" id="WP_131916808.1">
    <property type="nucleotide sequence ID" value="NZ_SMLG01000010.1"/>
</dbReference>
<dbReference type="GO" id="GO:0051287">
    <property type="term" value="F:NAD binding"/>
    <property type="evidence" value="ECO:0007669"/>
    <property type="project" value="InterPro"/>
</dbReference>
<proteinExistence type="inferred from homology"/>
<dbReference type="EMBL" id="SMLG01000010">
    <property type="protein sequence ID" value="TDE42686.1"/>
    <property type="molecule type" value="Genomic_DNA"/>
</dbReference>
<dbReference type="SUPFAM" id="SSF51735">
    <property type="entry name" value="NAD(P)-binding Rossmann-fold domains"/>
    <property type="match status" value="1"/>
</dbReference>
<comment type="similarity">
    <text evidence="1 4">Belongs to the D-isomer specific 2-hydroxyacid dehydrogenase family.</text>
</comment>
<keyword evidence="8" id="KW-1185">Reference proteome</keyword>
<dbReference type="Gene3D" id="3.40.50.720">
    <property type="entry name" value="NAD(P)-binding Rossmann-like Domain"/>
    <property type="match status" value="2"/>
</dbReference>
<dbReference type="OrthoDB" id="9777288at2"/>
<dbReference type="InterPro" id="IPR029752">
    <property type="entry name" value="D-isomer_DH_CS1"/>
</dbReference>
<protein>
    <submittedName>
        <fullName evidence="7">2-hydroxyacid dehydrogenase</fullName>
    </submittedName>
</protein>